<sequence length="230" mass="25523">MQVNRHPTLRRHQIGLALVMMALLLFVLCATWLQFARADLDWAWATLSLYLHGPHGVLLRVAYCLLALAIGLLAWMLHAQAQGVARRALPPALFTVAGLGLAAVAIGDSWLPQHAPLLAPLVHGLSAQTAFLCVTVAMLLQAWCFGRDPRWSSLHRWSWWWAWLAFAGLWLHVLWRASPRGLGQKLVVALLVGWLLMVAIAAWRRLHKGPAETFGSGHNGDTIQPRETTP</sequence>
<accession>A0A0R0CBW2</accession>
<dbReference type="STRING" id="405444.ABB26_12025"/>
<name>A0A0R0CBW2_9GAMM</name>
<feature type="transmembrane region" description="Helical" evidence="1">
    <location>
        <begin position="89"/>
        <end position="107"/>
    </location>
</feature>
<keyword evidence="3" id="KW-1185">Reference proteome</keyword>
<keyword evidence="1" id="KW-1133">Transmembrane helix</keyword>
<dbReference type="Pfam" id="PF06197">
    <property type="entry name" value="DUF998"/>
    <property type="match status" value="1"/>
</dbReference>
<gene>
    <name evidence="2" type="ORF">ABB26_12025</name>
</gene>
<proteinExistence type="predicted"/>
<dbReference type="AlphaFoldDB" id="A0A0R0CBW2"/>
<comment type="caution">
    <text evidence="2">The sequence shown here is derived from an EMBL/GenBank/DDBJ whole genome shotgun (WGS) entry which is preliminary data.</text>
</comment>
<protein>
    <submittedName>
        <fullName evidence="2">Membrane protein</fullName>
    </submittedName>
</protein>
<reference evidence="2 3" key="1">
    <citation type="submission" date="2015-05" db="EMBL/GenBank/DDBJ databases">
        <title>Genome sequencing and analysis of members of genus Stenotrophomonas.</title>
        <authorList>
            <person name="Patil P.P."/>
            <person name="Midha S."/>
            <person name="Patil P.B."/>
        </authorList>
    </citation>
    <scope>NUCLEOTIDE SEQUENCE [LARGE SCALE GENOMIC DNA]</scope>
    <source>
        <strain evidence="2 3">DSM 18929</strain>
    </source>
</reference>
<feature type="transmembrane region" description="Helical" evidence="1">
    <location>
        <begin position="127"/>
        <end position="145"/>
    </location>
</feature>
<evidence type="ECO:0000313" key="2">
    <source>
        <dbReference type="EMBL" id="KRG63409.1"/>
    </source>
</evidence>
<dbReference type="PATRIC" id="fig|405444.3.peg.1498"/>
<feature type="transmembrane region" description="Helical" evidence="1">
    <location>
        <begin position="157"/>
        <end position="174"/>
    </location>
</feature>
<evidence type="ECO:0000313" key="3">
    <source>
        <dbReference type="Proteomes" id="UP000050864"/>
    </source>
</evidence>
<dbReference type="RefSeq" id="WP_057634438.1">
    <property type="nucleotide sequence ID" value="NZ_LDJI01000022.1"/>
</dbReference>
<evidence type="ECO:0000256" key="1">
    <source>
        <dbReference type="SAM" id="Phobius"/>
    </source>
</evidence>
<organism evidence="2 3">
    <name type="scientific">Stenotrophomonas humi</name>
    <dbReference type="NCBI Taxonomy" id="405444"/>
    <lineage>
        <taxon>Bacteria</taxon>
        <taxon>Pseudomonadati</taxon>
        <taxon>Pseudomonadota</taxon>
        <taxon>Gammaproteobacteria</taxon>
        <taxon>Lysobacterales</taxon>
        <taxon>Lysobacteraceae</taxon>
        <taxon>Stenotrophomonas</taxon>
    </lineage>
</organism>
<feature type="transmembrane region" description="Helical" evidence="1">
    <location>
        <begin position="186"/>
        <end position="203"/>
    </location>
</feature>
<dbReference type="Proteomes" id="UP000050864">
    <property type="component" value="Unassembled WGS sequence"/>
</dbReference>
<keyword evidence="1" id="KW-0812">Transmembrane</keyword>
<feature type="transmembrane region" description="Helical" evidence="1">
    <location>
        <begin position="55"/>
        <end position="77"/>
    </location>
</feature>
<dbReference type="EMBL" id="LDJI01000022">
    <property type="protein sequence ID" value="KRG63409.1"/>
    <property type="molecule type" value="Genomic_DNA"/>
</dbReference>
<feature type="transmembrane region" description="Helical" evidence="1">
    <location>
        <begin position="14"/>
        <end position="35"/>
    </location>
</feature>
<dbReference type="InterPro" id="IPR009339">
    <property type="entry name" value="DUF998"/>
</dbReference>
<keyword evidence="1" id="KW-0472">Membrane</keyword>